<proteinExistence type="predicted"/>
<organism evidence="1 2">
    <name type="scientific">Gossypium arboreum</name>
    <name type="common">Tree cotton</name>
    <name type="synonym">Gossypium nanking</name>
    <dbReference type="NCBI Taxonomy" id="29729"/>
    <lineage>
        <taxon>Eukaryota</taxon>
        <taxon>Viridiplantae</taxon>
        <taxon>Streptophyta</taxon>
        <taxon>Embryophyta</taxon>
        <taxon>Tracheophyta</taxon>
        <taxon>Spermatophyta</taxon>
        <taxon>Magnoliopsida</taxon>
        <taxon>eudicotyledons</taxon>
        <taxon>Gunneridae</taxon>
        <taxon>Pentapetalae</taxon>
        <taxon>rosids</taxon>
        <taxon>malvids</taxon>
        <taxon>Malvales</taxon>
        <taxon>Malvaceae</taxon>
        <taxon>Malvoideae</taxon>
        <taxon>Gossypium</taxon>
    </lineage>
</organism>
<comment type="caution">
    <text evidence="1">The sequence shown here is derived from an EMBL/GenBank/DDBJ whole genome shotgun (WGS) entry which is preliminary data.</text>
</comment>
<dbReference type="EMBL" id="JARKNE010000003">
    <property type="protein sequence ID" value="KAK5838547.1"/>
    <property type="molecule type" value="Genomic_DNA"/>
</dbReference>
<protein>
    <submittedName>
        <fullName evidence="1">Uncharacterized protein</fullName>
    </submittedName>
</protein>
<accession>A0ABR0QHT2</accession>
<dbReference type="Proteomes" id="UP001358586">
    <property type="component" value="Chromosome 3"/>
</dbReference>
<evidence type="ECO:0000313" key="1">
    <source>
        <dbReference type="EMBL" id="KAK5838547.1"/>
    </source>
</evidence>
<reference evidence="1 2" key="1">
    <citation type="submission" date="2023-03" db="EMBL/GenBank/DDBJ databases">
        <title>WGS of Gossypium arboreum.</title>
        <authorList>
            <person name="Yu D."/>
        </authorList>
    </citation>
    <scope>NUCLEOTIDE SEQUENCE [LARGE SCALE GENOMIC DNA]</scope>
    <source>
        <tissue evidence="1">Leaf</tissue>
    </source>
</reference>
<keyword evidence="2" id="KW-1185">Reference proteome</keyword>
<evidence type="ECO:0000313" key="2">
    <source>
        <dbReference type="Proteomes" id="UP001358586"/>
    </source>
</evidence>
<sequence length="73" mass="8163">MALGKCQWMRRRPVTDLMDILGAFSDTKVAAADFKNVGKMKKYGLDLHVMGSHFSSSSSQLERKENTNRLSNG</sequence>
<gene>
    <name evidence="1" type="ORF">PVK06_007277</name>
</gene>
<name>A0ABR0QHT2_GOSAR</name>